<comment type="caution">
    <text evidence="4">The sequence shown here is derived from an EMBL/GenBank/DDBJ whole genome shotgun (WGS) entry which is preliminary data.</text>
</comment>
<dbReference type="EMBL" id="ASRX01000020">
    <property type="protein sequence ID" value="EYF05792.1"/>
    <property type="molecule type" value="Genomic_DNA"/>
</dbReference>
<dbReference type="Pfam" id="PF09339">
    <property type="entry name" value="HTH_IclR"/>
    <property type="match status" value="1"/>
</dbReference>
<evidence type="ECO:0000256" key="1">
    <source>
        <dbReference type="ARBA" id="ARBA00023125"/>
    </source>
</evidence>
<keyword evidence="5" id="KW-1185">Reference proteome</keyword>
<feature type="domain" description="HTH tetR-type" evidence="3">
    <location>
        <begin position="72"/>
        <end position="132"/>
    </location>
</feature>
<dbReference type="SUPFAM" id="SSF46689">
    <property type="entry name" value="Homeodomain-like"/>
    <property type="match status" value="2"/>
</dbReference>
<dbReference type="Proteomes" id="UP000019678">
    <property type="component" value="Unassembled WGS sequence"/>
</dbReference>
<dbReference type="GO" id="GO:0000976">
    <property type="term" value="F:transcription cis-regulatory region binding"/>
    <property type="evidence" value="ECO:0007669"/>
    <property type="project" value="TreeGrafter"/>
</dbReference>
<dbReference type="PANTHER" id="PTHR30055">
    <property type="entry name" value="HTH-TYPE TRANSCRIPTIONAL REGULATOR RUTR"/>
    <property type="match status" value="1"/>
</dbReference>
<dbReference type="InterPro" id="IPR001647">
    <property type="entry name" value="HTH_TetR"/>
</dbReference>
<gene>
    <name evidence="4" type="ORF">CAP_2793</name>
</gene>
<evidence type="ECO:0000256" key="2">
    <source>
        <dbReference type="PROSITE-ProRule" id="PRU00335"/>
    </source>
</evidence>
<dbReference type="SUPFAM" id="SSF48498">
    <property type="entry name" value="Tetracyclin repressor-like, C-terminal domain"/>
    <property type="match status" value="1"/>
</dbReference>
<dbReference type="PROSITE" id="PS50977">
    <property type="entry name" value="HTH_TETR_2"/>
    <property type="match status" value="1"/>
</dbReference>
<dbReference type="InterPro" id="IPR050109">
    <property type="entry name" value="HTH-type_TetR-like_transc_reg"/>
</dbReference>
<dbReference type="eggNOG" id="COG1309">
    <property type="taxonomic scope" value="Bacteria"/>
</dbReference>
<dbReference type="RefSeq" id="WP_156040805.1">
    <property type="nucleotide sequence ID" value="NZ_ASRX01000020.1"/>
</dbReference>
<dbReference type="Gene3D" id="1.10.357.10">
    <property type="entry name" value="Tetracycline Repressor, domain 2"/>
    <property type="match status" value="2"/>
</dbReference>
<dbReference type="InterPro" id="IPR036271">
    <property type="entry name" value="Tet_transcr_reg_TetR-rel_C_sf"/>
</dbReference>
<evidence type="ECO:0000313" key="5">
    <source>
        <dbReference type="Proteomes" id="UP000019678"/>
    </source>
</evidence>
<organism evidence="4 5">
    <name type="scientific">Chondromyces apiculatus DSM 436</name>
    <dbReference type="NCBI Taxonomy" id="1192034"/>
    <lineage>
        <taxon>Bacteria</taxon>
        <taxon>Pseudomonadati</taxon>
        <taxon>Myxococcota</taxon>
        <taxon>Polyangia</taxon>
        <taxon>Polyangiales</taxon>
        <taxon>Polyangiaceae</taxon>
        <taxon>Chondromyces</taxon>
    </lineage>
</organism>
<dbReference type="CDD" id="cd00093">
    <property type="entry name" value="HTH_XRE"/>
    <property type="match status" value="1"/>
</dbReference>
<feature type="DNA-binding region" description="H-T-H motif" evidence="2">
    <location>
        <begin position="95"/>
        <end position="114"/>
    </location>
</feature>
<dbReference type="AlphaFoldDB" id="A0A017TA28"/>
<evidence type="ECO:0000259" key="3">
    <source>
        <dbReference type="PROSITE" id="PS50977"/>
    </source>
</evidence>
<evidence type="ECO:0000313" key="4">
    <source>
        <dbReference type="EMBL" id="EYF05792.1"/>
    </source>
</evidence>
<dbReference type="GO" id="GO:0003700">
    <property type="term" value="F:DNA-binding transcription factor activity"/>
    <property type="evidence" value="ECO:0007669"/>
    <property type="project" value="TreeGrafter"/>
</dbReference>
<dbReference type="InterPro" id="IPR005471">
    <property type="entry name" value="Tscrpt_reg_IclR_N"/>
</dbReference>
<accession>A0A017TA28</accession>
<dbReference type="STRING" id="1192034.CAP_2793"/>
<dbReference type="OrthoDB" id="9796019at2"/>
<reference evidence="4 5" key="1">
    <citation type="submission" date="2013-05" db="EMBL/GenBank/DDBJ databases">
        <title>Genome assembly of Chondromyces apiculatus DSM 436.</title>
        <authorList>
            <person name="Sharma G."/>
            <person name="Khatri I."/>
            <person name="Kaur C."/>
            <person name="Mayilraj S."/>
            <person name="Subramanian S."/>
        </authorList>
    </citation>
    <scope>NUCLEOTIDE SEQUENCE [LARGE SCALE GENOMIC DNA]</scope>
    <source>
        <strain evidence="4 5">DSM 436</strain>
    </source>
</reference>
<proteinExistence type="predicted"/>
<protein>
    <recommendedName>
        <fullName evidence="3">HTH tetR-type domain-containing protein</fullName>
    </recommendedName>
</protein>
<dbReference type="InterPro" id="IPR001387">
    <property type="entry name" value="Cro/C1-type_HTH"/>
</dbReference>
<sequence length="287" mass="30624">MVSSPSEPEDRDRVLAAAAALLREGRGLSVAEVAARVGLSRAAVYRLVGGREALLEALQKAGQVGEADAARAGARGRILDALEERLKMKTLGHITVEEVATTAGLSVMTLYRHFGDRHGLCRAFLEERSPRGGVRALLGRVGEDDDLEAVLVQFAQAFLTFVHRYPHMVRMLFTPDSEEAALIQSMQEGTTRTRDVLAGYLATQMRRGRLREGDPGQLVQMLLGMALGLGVPGVGVADVEASARLLVGTFLHGQAVKAGPGLRGQAVKAGPGLRGQAAKAGFRRRKS</sequence>
<dbReference type="InterPro" id="IPR009057">
    <property type="entry name" value="Homeodomain-like_sf"/>
</dbReference>
<name>A0A017TA28_9BACT</name>
<dbReference type="PANTHER" id="PTHR30055:SF226">
    <property type="entry name" value="HTH-TYPE TRANSCRIPTIONAL REGULATOR PKSA"/>
    <property type="match status" value="1"/>
</dbReference>
<keyword evidence="1 2" id="KW-0238">DNA-binding</keyword>